<gene>
    <name evidence="1" type="ORF">O0235_06550</name>
</gene>
<name>A0ABY7M9J9_9CHLR</name>
<protein>
    <recommendedName>
        <fullName evidence="3">(2Fe-2S) ferredoxin domain-containing protein</fullName>
    </recommendedName>
</protein>
<sequence>MDGACEPDGARLEAAREAARQREVGSYERHIFLCTGPDCCTPEEGQRAWERLKSLAAKVNRTPGAPKLYRTKVGCLRICQAGPTGVVYPEGTWYACLTPENLERVAAEHLIGGREVEDLVIGRNPLG</sequence>
<evidence type="ECO:0008006" key="3">
    <source>
        <dbReference type="Google" id="ProtNLM"/>
    </source>
</evidence>
<accession>A0ABY7M9J9</accession>
<dbReference type="Gene3D" id="3.40.30.10">
    <property type="entry name" value="Glutaredoxin"/>
    <property type="match status" value="1"/>
</dbReference>
<keyword evidence="2" id="KW-1185">Reference proteome</keyword>
<dbReference type="RefSeq" id="WP_270057736.1">
    <property type="nucleotide sequence ID" value="NZ_CP115149.1"/>
</dbReference>
<evidence type="ECO:0000313" key="1">
    <source>
        <dbReference type="EMBL" id="WBL37223.1"/>
    </source>
</evidence>
<reference evidence="1 2" key="1">
    <citation type="journal article" date="2023" name="ISME J.">
        <title>Thermophilic Dehalococcoidia with unusual traits shed light on an unexpected past.</title>
        <authorList>
            <person name="Palmer M."/>
            <person name="Covington J.K."/>
            <person name="Zhou E.M."/>
            <person name="Thomas S.C."/>
            <person name="Habib N."/>
            <person name="Seymour C.O."/>
            <person name="Lai D."/>
            <person name="Johnston J."/>
            <person name="Hashimi A."/>
            <person name="Jiao J.Y."/>
            <person name="Muok A.R."/>
            <person name="Liu L."/>
            <person name="Xian W.D."/>
            <person name="Zhi X.Y."/>
            <person name="Li M.M."/>
            <person name="Silva L.P."/>
            <person name="Bowen B.P."/>
            <person name="Louie K."/>
            <person name="Briegel A."/>
            <person name="Pett-Ridge J."/>
            <person name="Weber P.K."/>
            <person name="Tocheva E.I."/>
            <person name="Woyke T."/>
            <person name="Northen T.R."/>
            <person name="Mayali X."/>
            <person name="Li W.J."/>
            <person name="Hedlund B.P."/>
        </authorList>
    </citation>
    <scope>NUCLEOTIDE SEQUENCE [LARGE SCALE GENOMIC DNA]</scope>
    <source>
        <strain evidence="1 2">YIM 72310</strain>
    </source>
</reference>
<dbReference type="SUPFAM" id="SSF52833">
    <property type="entry name" value="Thioredoxin-like"/>
    <property type="match status" value="1"/>
</dbReference>
<dbReference type="Proteomes" id="UP001212803">
    <property type="component" value="Chromosome"/>
</dbReference>
<evidence type="ECO:0000313" key="2">
    <source>
        <dbReference type="Proteomes" id="UP001212803"/>
    </source>
</evidence>
<dbReference type="EMBL" id="CP115149">
    <property type="protein sequence ID" value="WBL37223.1"/>
    <property type="molecule type" value="Genomic_DNA"/>
</dbReference>
<organism evidence="1 2">
    <name type="scientific">Tepidiforma flava</name>
    <dbReference type="NCBI Taxonomy" id="3004094"/>
    <lineage>
        <taxon>Bacteria</taxon>
        <taxon>Bacillati</taxon>
        <taxon>Chloroflexota</taxon>
        <taxon>Tepidiformia</taxon>
        <taxon>Tepidiformales</taxon>
        <taxon>Tepidiformaceae</taxon>
        <taxon>Tepidiforma</taxon>
    </lineage>
</organism>
<dbReference type="InterPro" id="IPR036249">
    <property type="entry name" value="Thioredoxin-like_sf"/>
</dbReference>
<dbReference type="CDD" id="cd02980">
    <property type="entry name" value="TRX_Fd_family"/>
    <property type="match status" value="1"/>
</dbReference>
<proteinExistence type="predicted"/>